<comment type="caution">
    <text evidence="1">The sequence shown here is derived from an EMBL/GenBank/DDBJ whole genome shotgun (WGS) entry which is preliminary data.</text>
</comment>
<proteinExistence type="predicted"/>
<name>A0A8S4RLP2_9NEOP</name>
<evidence type="ECO:0000313" key="1">
    <source>
        <dbReference type="EMBL" id="CAH2238412.1"/>
    </source>
</evidence>
<evidence type="ECO:0000313" key="2">
    <source>
        <dbReference type="Proteomes" id="UP000838756"/>
    </source>
</evidence>
<protein>
    <submittedName>
        <fullName evidence="1">Jg21116 protein</fullName>
    </submittedName>
</protein>
<organism evidence="1 2">
    <name type="scientific">Pararge aegeria aegeria</name>
    <dbReference type="NCBI Taxonomy" id="348720"/>
    <lineage>
        <taxon>Eukaryota</taxon>
        <taxon>Metazoa</taxon>
        <taxon>Ecdysozoa</taxon>
        <taxon>Arthropoda</taxon>
        <taxon>Hexapoda</taxon>
        <taxon>Insecta</taxon>
        <taxon>Pterygota</taxon>
        <taxon>Neoptera</taxon>
        <taxon>Endopterygota</taxon>
        <taxon>Lepidoptera</taxon>
        <taxon>Glossata</taxon>
        <taxon>Ditrysia</taxon>
        <taxon>Papilionoidea</taxon>
        <taxon>Nymphalidae</taxon>
        <taxon>Satyrinae</taxon>
        <taxon>Satyrini</taxon>
        <taxon>Parargina</taxon>
        <taxon>Pararge</taxon>
    </lineage>
</organism>
<reference evidence="1" key="1">
    <citation type="submission" date="2022-03" db="EMBL/GenBank/DDBJ databases">
        <authorList>
            <person name="Lindestad O."/>
        </authorList>
    </citation>
    <scope>NUCLEOTIDE SEQUENCE</scope>
</reference>
<gene>
    <name evidence="1" type="primary">jg21116</name>
    <name evidence="1" type="ORF">PAEG_LOCUS15516</name>
</gene>
<dbReference type="Proteomes" id="UP000838756">
    <property type="component" value="Unassembled WGS sequence"/>
</dbReference>
<sequence>MVKENFMRKPVRRSLIEWSIAPIVSPYGRRAAVGPQHCCAPLAPIYHDKGDSNTVPERTKRWATSDNADGCISRHNNGKGY</sequence>
<accession>A0A8S4RLP2</accession>
<dbReference type="AlphaFoldDB" id="A0A8S4RLP2"/>
<dbReference type="EMBL" id="CAKXAJ010025342">
    <property type="protein sequence ID" value="CAH2238412.1"/>
    <property type="molecule type" value="Genomic_DNA"/>
</dbReference>
<keyword evidence="2" id="KW-1185">Reference proteome</keyword>